<keyword evidence="1" id="KW-0255">Endonuclease</keyword>
<reference evidence="1" key="1">
    <citation type="submission" date="2022-10" db="EMBL/GenBank/DDBJ databases">
        <authorList>
            <person name="Turner M.S."/>
            <person name="Huang W."/>
        </authorList>
    </citation>
    <scope>NUCLEOTIDE SEQUENCE</scope>
    <source>
        <strain evidence="1">54</strain>
    </source>
</reference>
<dbReference type="Proteomes" id="UP001152598">
    <property type="component" value="Unassembled WGS sequence"/>
</dbReference>
<dbReference type="RefSeq" id="WP_278228339.1">
    <property type="nucleotide sequence ID" value="NZ_JAOWLV010000003.1"/>
</dbReference>
<dbReference type="Gene3D" id="3.90.75.20">
    <property type="match status" value="1"/>
</dbReference>
<dbReference type="InterPro" id="IPR044925">
    <property type="entry name" value="His-Me_finger_sf"/>
</dbReference>
<dbReference type="SUPFAM" id="SSF54060">
    <property type="entry name" value="His-Me finger endonucleases"/>
    <property type="match status" value="1"/>
</dbReference>
<keyword evidence="1" id="KW-0378">Hydrolase</keyword>
<organism evidence="1 2">
    <name type="scientific">Lactococcus lactis</name>
    <dbReference type="NCBI Taxonomy" id="1358"/>
    <lineage>
        <taxon>Bacteria</taxon>
        <taxon>Bacillati</taxon>
        <taxon>Bacillota</taxon>
        <taxon>Bacilli</taxon>
        <taxon>Lactobacillales</taxon>
        <taxon>Streptococcaceae</taxon>
        <taxon>Lactococcus</taxon>
    </lineage>
</organism>
<dbReference type="AlphaFoldDB" id="A0AAP4DU61"/>
<keyword evidence="1" id="KW-0540">Nuclease</keyword>
<evidence type="ECO:0000313" key="1">
    <source>
        <dbReference type="EMBL" id="MDG4976366.1"/>
    </source>
</evidence>
<protein>
    <submittedName>
        <fullName evidence="1">HNH endonuclease</fullName>
    </submittedName>
</protein>
<reference evidence="1" key="2">
    <citation type="journal article" date="2023" name="Food Microbiol.">
        <title>Evaluation of the fermentation potential of lactic acid bacteria isolated from herbs, fruits and vegetables as starter cultures in nut-based milk alternatives.</title>
        <authorList>
            <person name="Huang W."/>
            <person name="Dong A."/>
            <person name="Pham H.T."/>
            <person name="Zhou C."/>
            <person name="Huo Z."/>
            <person name="Watjen A.P."/>
            <person name="Prakash S."/>
            <person name="Bang-Berthelsen C.H."/>
            <person name="Turner M.S."/>
        </authorList>
    </citation>
    <scope>NUCLEOTIDE SEQUENCE</scope>
    <source>
        <strain evidence="1">54</strain>
    </source>
</reference>
<gene>
    <name evidence="1" type="ORF">OGZ50_06420</name>
</gene>
<proteinExistence type="predicted"/>
<name>A0AAP4DU61_9LACT</name>
<dbReference type="GO" id="GO:0004519">
    <property type="term" value="F:endonuclease activity"/>
    <property type="evidence" value="ECO:0007669"/>
    <property type="project" value="UniProtKB-KW"/>
</dbReference>
<evidence type="ECO:0000313" key="2">
    <source>
        <dbReference type="Proteomes" id="UP001152598"/>
    </source>
</evidence>
<sequence>MEMKPIPDYPNYAVTKDGRVWSYNKNKFLNPIDGDWGRYVVLSIQGMRFLRFVSRLVFTAFNSYEPERLYYKDGNRYNPHLDNLEGVTRVELNKRIHTGKVCPRAPKIFRVNITTGVKDSIKIRPMDEGYVRIHKALQRRSLTSCGYLYYYEGEKHKLINEIKAHIKTDYLALENAESRDRITQIKNHITKNKKYLELLETN</sequence>
<dbReference type="EMBL" id="JAOWLV010000003">
    <property type="protein sequence ID" value="MDG4976366.1"/>
    <property type="molecule type" value="Genomic_DNA"/>
</dbReference>
<comment type="caution">
    <text evidence="1">The sequence shown here is derived from an EMBL/GenBank/DDBJ whole genome shotgun (WGS) entry which is preliminary data.</text>
</comment>
<accession>A0AAP4DU61</accession>